<evidence type="ECO:0000256" key="3">
    <source>
        <dbReference type="ARBA" id="ARBA00023014"/>
    </source>
</evidence>
<dbReference type="InterPro" id="IPR023753">
    <property type="entry name" value="FAD/NAD-binding_dom"/>
</dbReference>
<evidence type="ECO:0000259" key="5">
    <source>
        <dbReference type="PROSITE" id="PS51379"/>
    </source>
</evidence>
<dbReference type="EMBL" id="CAADFS010000147">
    <property type="protein sequence ID" value="VFK51946.1"/>
    <property type="molecule type" value="Genomic_DNA"/>
</dbReference>
<evidence type="ECO:0000256" key="1">
    <source>
        <dbReference type="ARBA" id="ARBA00022723"/>
    </source>
</evidence>
<proteinExistence type="predicted"/>
<organism evidence="8">
    <name type="scientific">Candidatus Kentrum sp. TC</name>
    <dbReference type="NCBI Taxonomy" id="2126339"/>
    <lineage>
        <taxon>Bacteria</taxon>
        <taxon>Pseudomonadati</taxon>
        <taxon>Pseudomonadota</taxon>
        <taxon>Gammaproteobacteria</taxon>
        <taxon>Candidatus Kentrum</taxon>
    </lineage>
</organism>
<evidence type="ECO:0000313" key="8">
    <source>
        <dbReference type="EMBL" id="VFK62589.1"/>
    </source>
</evidence>
<dbReference type="EMBL" id="CAADFW010000076">
    <property type="protein sequence ID" value="VFK62589.1"/>
    <property type="molecule type" value="Genomic_DNA"/>
</dbReference>
<evidence type="ECO:0000313" key="6">
    <source>
        <dbReference type="EMBL" id="VFK47246.1"/>
    </source>
</evidence>
<evidence type="ECO:0000313" key="7">
    <source>
        <dbReference type="EMBL" id="VFK51946.1"/>
    </source>
</evidence>
<gene>
    <name evidence="7" type="ORF">BECKTC1821D_GA0114238_11476</name>
    <name evidence="6" type="ORF">BECKTC1821E_GA0114239_107911</name>
    <name evidence="8" type="ORF">BECKTC1821F_GA0114240_107613</name>
</gene>
<dbReference type="Gene3D" id="1.10.1060.10">
    <property type="entry name" value="Alpha-helical ferredoxin"/>
    <property type="match status" value="1"/>
</dbReference>
<keyword evidence="2" id="KW-0408">Iron</keyword>
<dbReference type="PANTHER" id="PTHR42783">
    <property type="entry name" value="GLUTAMATE SYNTHASE [NADPH] SMALL CHAIN"/>
    <property type="match status" value="1"/>
</dbReference>
<feature type="domain" description="4Fe-4S ferredoxin-type" evidence="5">
    <location>
        <begin position="524"/>
        <end position="553"/>
    </location>
</feature>
<dbReference type="PRINTS" id="PR00469">
    <property type="entry name" value="PNDRDTASEII"/>
</dbReference>
<dbReference type="InterPro" id="IPR017900">
    <property type="entry name" value="4Fe4S_Fe_S_CS"/>
</dbReference>
<dbReference type="InterPro" id="IPR009051">
    <property type="entry name" value="Helical_ferredxn"/>
</dbReference>
<dbReference type="GO" id="GO:0046872">
    <property type="term" value="F:metal ion binding"/>
    <property type="evidence" value="ECO:0007669"/>
    <property type="project" value="UniProtKB-KW"/>
</dbReference>
<dbReference type="EMBL" id="CAADFT010000079">
    <property type="protein sequence ID" value="VFK47246.1"/>
    <property type="molecule type" value="Genomic_DNA"/>
</dbReference>
<dbReference type="AlphaFoldDB" id="A0A451A995"/>
<dbReference type="NCBIfam" id="NF009410">
    <property type="entry name" value="PRK12771.1"/>
    <property type="match status" value="1"/>
</dbReference>
<dbReference type="SUPFAM" id="SSF51971">
    <property type="entry name" value="Nucleotide-binding domain"/>
    <property type="match status" value="1"/>
</dbReference>
<accession>A0A451A995</accession>
<dbReference type="InterPro" id="IPR036188">
    <property type="entry name" value="FAD/NAD-bd_sf"/>
</dbReference>
<sequence length="561" mass="62403">MIDKRHDITRPPDLAHEQFSGPQRTQHPVYVDLLPPCNHACPAGENIQAWLALVQQGQFKEAWESIMLDNPLPAIHGRVCYHLCEKACNRARLDATVNVHAVERFLGDQAIRNSWRVKLPEESSGKRVLVVGAGPSGLSAAYHLRRMGHAVEIHEAGPIAGGMMHFGIPKYRLPRHILDTEIKRIEDMGVKIVLNRKVENLLTEKETGGFDAVFLAIGAHLSRRTEIPQQDAGKILDAVSFLKSVENGEDLKLGRRVAIYGGGNTAMDAARTAKRLGAEEALIIYRRDREHMPAHAFEAEEAEEEGVKIHWLRTIKDIDHSTLKVEIMRIDEKGKPQPTGEFEELKADSLILALGQETDTSFLRNVPGLDFQEDGTLIVDNNLMTGCPGLFAGGDMVPSERTVTVGVGHGKKAAQHIDAWLRGETYEKPRNNEIASFDKLHVWYFTDSAQRFEGHIDLKHRQTSFDEVVDGLKRQDALYEARRCLSCGNCFECDGCLGACPDHAVIRRSDEEVATIEAETGEHRRYAFNYDLCSGCAVCFEQCPCHAIGILPEAGTISESV</sequence>
<keyword evidence="3" id="KW-0411">Iron-sulfur</keyword>
<dbReference type="Gene3D" id="3.50.50.60">
    <property type="entry name" value="FAD/NAD(P)-binding domain"/>
    <property type="match status" value="2"/>
</dbReference>
<dbReference type="PRINTS" id="PR00368">
    <property type="entry name" value="FADPNR"/>
</dbReference>
<reference evidence="8" key="1">
    <citation type="submission" date="2019-02" db="EMBL/GenBank/DDBJ databases">
        <authorList>
            <person name="Gruber-Vodicka R. H."/>
            <person name="Seah K. B. B."/>
        </authorList>
    </citation>
    <scope>NUCLEOTIDE SEQUENCE</scope>
    <source>
        <strain evidence="7">BECK_BZ123</strain>
        <strain evidence="6">BECK_BZ125</strain>
        <strain evidence="8">BECK_BZ126</strain>
    </source>
</reference>
<dbReference type="GO" id="GO:0016491">
    <property type="term" value="F:oxidoreductase activity"/>
    <property type="evidence" value="ECO:0007669"/>
    <property type="project" value="InterPro"/>
</dbReference>
<dbReference type="PROSITE" id="PS51379">
    <property type="entry name" value="4FE4S_FER_2"/>
    <property type="match status" value="1"/>
</dbReference>
<dbReference type="PROSITE" id="PS00198">
    <property type="entry name" value="4FE4S_FER_1"/>
    <property type="match status" value="1"/>
</dbReference>
<dbReference type="Pfam" id="PF07992">
    <property type="entry name" value="Pyr_redox_2"/>
    <property type="match status" value="1"/>
</dbReference>
<evidence type="ECO:0000256" key="4">
    <source>
        <dbReference type="SAM" id="MobiDB-lite"/>
    </source>
</evidence>
<dbReference type="InterPro" id="IPR017896">
    <property type="entry name" value="4Fe4S_Fe-S-bd"/>
</dbReference>
<dbReference type="Pfam" id="PF14691">
    <property type="entry name" value="Fer4_20"/>
    <property type="match status" value="1"/>
</dbReference>
<name>A0A451A995_9GAMM</name>
<protein>
    <submittedName>
        <fullName evidence="8">NADPH-dependent glutamate synthase beta chain</fullName>
    </submittedName>
</protein>
<dbReference type="SUPFAM" id="SSF46548">
    <property type="entry name" value="alpha-helical ferredoxin"/>
    <property type="match status" value="2"/>
</dbReference>
<dbReference type="Gene3D" id="3.30.70.3270">
    <property type="match status" value="1"/>
</dbReference>
<dbReference type="GO" id="GO:0051536">
    <property type="term" value="F:iron-sulfur cluster binding"/>
    <property type="evidence" value="ECO:0007669"/>
    <property type="project" value="UniProtKB-KW"/>
</dbReference>
<keyword evidence="1" id="KW-0479">Metal-binding</keyword>
<dbReference type="PANTHER" id="PTHR42783:SF3">
    <property type="entry name" value="GLUTAMATE SYNTHASE [NADPH] SMALL CHAIN-RELATED"/>
    <property type="match status" value="1"/>
</dbReference>
<evidence type="ECO:0000256" key="2">
    <source>
        <dbReference type="ARBA" id="ARBA00023004"/>
    </source>
</evidence>
<feature type="region of interest" description="Disordered" evidence="4">
    <location>
        <begin position="1"/>
        <end position="23"/>
    </location>
</feature>
<feature type="compositionally biased region" description="Basic and acidic residues" evidence="4">
    <location>
        <begin position="1"/>
        <end position="16"/>
    </location>
</feature>
<dbReference type="InterPro" id="IPR028261">
    <property type="entry name" value="DPD_II"/>
</dbReference>